<dbReference type="SUPFAM" id="SSF117892">
    <property type="entry name" value="Band 7/SPFH domain"/>
    <property type="match status" value="1"/>
</dbReference>
<organism evidence="4 5">
    <name type="scientific">Hymenobacter yonginensis</name>
    <dbReference type="NCBI Taxonomy" id="748197"/>
    <lineage>
        <taxon>Bacteria</taxon>
        <taxon>Pseudomonadati</taxon>
        <taxon>Bacteroidota</taxon>
        <taxon>Cytophagia</taxon>
        <taxon>Cytophagales</taxon>
        <taxon>Hymenobacteraceae</taxon>
        <taxon>Hymenobacter</taxon>
    </lineage>
</organism>
<accession>A0ABY7PV37</accession>
<feature type="domain" description="Band 7" evidence="3">
    <location>
        <begin position="74"/>
        <end position="236"/>
    </location>
</feature>
<dbReference type="EMBL" id="CP115397">
    <property type="protein sequence ID" value="WBO86760.1"/>
    <property type="molecule type" value="Genomic_DNA"/>
</dbReference>
<evidence type="ECO:0000256" key="2">
    <source>
        <dbReference type="ARBA" id="ARBA00023136"/>
    </source>
</evidence>
<name>A0ABY7PV37_9BACT</name>
<dbReference type="PRINTS" id="PR00679">
    <property type="entry name" value="PROHIBITIN"/>
</dbReference>
<geneLocation type="plasmid" evidence="4 5">
    <name>unnamed2</name>
</geneLocation>
<protein>
    <submittedName>
        <fullName evidence="4">SPFH domain-containing protein</fullName>
    </submittedName>
</protein>
<keyword evidence="4" id="KW-0614">Plasmid</keyword>
<proteinExistence type="predicted"/>
<dbReference type="Gene3D" id="3.30.479.30">
    <property type="entry name" value="Band 7 domain"/>
    <property type="match status" value="1"/>
</dbReference>
<reference evidence="4 5" key="1">
    <citation type="journal article" date="2011" name="Int. J. Syst. Evol. Microbiol.">
        <title>Hymenobacter yonginensis sp. nov., isolated from a mesotrophic artificial lake.</title>
        <authorList>
            <person name="Joung Y."/>
            <person name="Cho S.H."/>
            <person name="Kim H."/>
            <person name="Kim S.B."/>
            <person name="Joh K."/>
        </authorList>
    </citation>
    <scope>NUCLEOTIDE SEQUENCE [LARGE SCALE GENOMIC DNA]</scope>
    <source>
        <strain evidence="4 5">KCTC 22745</strain>
    </source>
</reference>
<keyword evidence="2" id="KW-0472">Membrane</keyword>
<dbReference type="Proteomes" id="UP001211872">
    <property type="component" value="Plasmid unnamed2"/>
</dbReference>
<evidence type="ECO:0000313" key="5">
    <source>
        <dbReference type="Proteomes" id="UP001211872"/>
    </source>
</evidence>
<dbReference type="InterPro" id="IPR036013">
    <property type="entry name" value="Band_7/SPFH_dom_sf"/>
</dbReference>
<sequence>MTQLPVFRPRLRRFRVAILSPTLPRPTLAAHKVLGAANVRVLLETFASYSLHRSLLLLRRPLTVLLLAGAAALGSCTTVRQGEVGVKRTLGRLDERVVLSGPKAFNPFLSTIIKVPVTTQNLEIRSSLPSREGLSVASDISILYRVKADQVPGILQTTGLGYENILILPVFRSAAADVCARYFAKDMHSAERAVIEKAILVQMNEVLTARGFEIENVLLKNIALPAGLAKAIEDKLESEQEALRMEFLKQRETRDAERRVIEAEGQKRIAVVRAQGEQEANIIQARGKAEAMRIEAEAVRLTNQLLNRDLTPAVLQYKSIEAFRELSKSPNSKTIITGGGSGTPILNTLTQ</sequence>
<dbReference type="PANTHER" id="PTHR23222:SF1">
    <property type="entry name" value="PROHIBITIN-2"/>
    <property type="match status" value="1"/>
</dbReference>
<keyword evidence="5" id="KW-1185">Reference proteome</keyword>
<dbReference type="PANTHER" id="PTHR23222">
    <property type="entry name" value="PROHIBITIN"/>
    <property type="match status" value="1"/>
</dbReference>
<evidence type="ECO:0000256" key="1">
    <source>
        <dbReference type="ARBA" id="ARBA00004167"/>
    </source>
</evidence>
<evidence type="ECO:0000259" key="3">
    <source>
        <dbReference type="SMART" id="SM00244"/>
    </source>
</evidence>
<dbReference type="CDD" id="cd03401">
    <property type="entry name" value="SPFH_prohibitin"/>
    <property type="match status" value="1"/>
</dbReference>
<dbReference type="InterPro" id="IPR000163">
    <property type="entry name" value="Prohibitin"/>
</dbReference>
<comment type="subcellular location">
    <subcellularLocation>
        <location evidence="1">Membrane</location>
        <topology evidence="1">Single-pass membrane protein</topology>
    </subcellularLocation>
</comment>
<dbReference type="RefSeq" id="WP_270129430.1">
    <property type="nucleotide sequence ID" value="NZ_CP115397.1"/>
</dbReference>
<evidence type="ECO:0000313" key="4">
    <source>
        <dbReference type="EMBL" id="WBO86760.1"/>
    </source>
</evidence>
<dbReference type="Pfam" id="PF01145">
    <property type="entry name" value="Band_7"/>
    <property type="match status" value="1"/>
</dbReference>
<dbReference type="InterPro" id="IPR001107">
    <property type="entry name" value="Band_7"/>
</dbReference>
<gene>
    <name evidence="4" type="ORF">O9Z63_20985</name>
</gene>
<dbReference type="SMART" id="SM00244">
    <property type="entry name" value="PHB"/>
    <property type="match status" value="1"/>
</dbReference>